<sequence length="118" mass="13377">MPVTNTQHLFIPSSKHTKDGKHHLHIHTAVIILDHTDTRHHSTRLTPPDLTSSTFTITLIFVLNSQHHTPTTIVCPIVCLSSATYTNHQQVNDVKYSYGKKKNGKFQVVDIFIHLFSV</sequence>
<dbReference type="AlphaFoldDB" id="A0A8D8ZDP5"/>
<evidence type="ECO:0000313" key="1">
    <source>
        <dbReference type="EMBL" id="CAG6745938.1"/>
    </source>
</evidence>
<dbReference type="EMBL" id="HBUF01507191">
    <property type="protein sequence ID" value="CAG6745938.1"/>
    <property type="molecule type" value="Transcribed_RNA"/>
</dbReference>
<name>A0A8D8ZDP5_9HEMI</name>
<accession>A0A8D8ZDP5</accession>
<reference evidence="1" key="1">
    <citation type="submission" date="2021-05" db="EMBL/GenBank/DDBJ databases">
        <authorList>
            <person name="Alioto T."/>
            <person name="Alioto T."/>
            <person name="Gomez Garrido J."/>
        </authorList>
    </citation>
    <scope>NUCLEOTIDE SEQUENCE</scope>
</reference>
<protein>
    <submittedName>
        <fullName evidence="1">Uncharacterized protein</fullName>
    </submittedName>
</protein>
<organism evidence="1">
    <name type="scientific">Cacopsylla melanoneura</name>
    <dbReference type="NCBI Taxonomy" id="428564"/>
    <lineage>
        <taxon>Eukaryota</taxon>
        <taxon>Metazoa</taxon>
        <taxon>Ecdysozoa</taxon>
        <taxon>Arthropoda</taxon>
        <taxon>Hexapoda</taxon>
        <taxon>Insecta</taxon>
        <taxon>Pterygota</taxon>
        <taxon>Neoptera</taxon>
        <taxon>Paraneoptera</taxon>
        <taxon>Hemiptera</taxon>
        <taxon>Sternorrhyncha</taxon>
        <taxon>Psylloidea</taxon>
        <taxon>Psyllidae</taxon>
        <taxon>Psyllinae</taxon>
        <taxon>Cacopsylla</taxon>
    </lineage>
</organism>
<proteinExistence type="predicted"/>